<dbReference type="SUPFAM" id="SSF57716">
    <property type="entry name" value="Glucocorticoid receptor-like (DNA-binding domain)"/>
    <property type="match status" value="1"/>
</dbReference>
<feature type="domain" description="THAP-type" evidence="6">
    <location>
        <begin position="163"/>
        <end position="251"/>
    </location>
</feature>
<dbReference type="Pfam" id="PF20209">
    <property type="entry name" value="DUF6570"/>
    <property type="match status" value="1"/>
</dbReference>
<keyword evidence="1" id="KW-0479">Metal-binding</keyword>
<dbReference type="PROSITE" id="PS50950">
    <property type="entry name" value="ZF_THAP"/>
    <property type="match status" value="1"/>
</dbReference>
<accession>A0AAE1HSN5</accession>
<dbReference type="AlphaFoldDB" id="A0AAE1HSN5"/>
<dbReference type="InterPro" id="IPR006612">
    <property type="entry name" value="THAP_Znf"/>
</dbReference>
<keyword evidence="2 5" id="KW-0863">Zinc-finger</keyword>
<name>A0AAE1HSN5_9NEOP</name>
<keyword evidence="3" id="KW-0862">Zinc</keyword>
<evidence type="ECO:0000313" key="7">
    <source>
        <dbReference type="EMBL" id="KAK3926025.1"/>
    </source>
</evidence>
<keyword evidence="8" id="KW-1185">Reference proteome</keyword>
<dbReference type="Proteomes" id="UP001219518">
    <property type="component" value="Unassembled WGS sequence"/>
</dbReference>
<dbReference type="GO" id="GO:0008270">
    <property type="term" value="F:zinc ion binding"/>
    <property type="evidence" value="ECO:0007669"/>
    <property type="project" value="UniProtKB-KW"/>
</dbReference>
<proteinExistence type="predicted"/>
<evidence type="ECO:0000256" key="4">
    <source>
        <dbReference type="ARBA" id="ARBA00023125"/>
    </source>
</evidence>
<reference evidence="7" key="2">
    <citation type="journal article" date="2023" name="BMC Genomics">
        <title>Pest status, molecular evolution, and epigenetic factors derived from the genome assembly of Frankliniella fusca, a thysanopteran phytovirus vector.</title>
        <authorList>
            <person name="Catto M.A."/>
            <person name="Labadie P.E."/>
            <person name="Jacobson A.L."/>
            <person name="Kennedy G.G."/>
            <person name="Srinivasan R."/>
            <person name="Hunt B.G."/>
        </authorList>
    </citation>
    <scope>NUCLEOTIDE SEQUENCE</scope>
    <source>
        <strain evidence="7">PL_HMW_Pooled</strain>
    </source>
</reference>
<protein>
    <submittedName>
        <fullName evidence="7">52 kDa repressor of the inhibitor of the protein kinase</fullName>
    </submittedName>
</protein>
<evidence type="ECO:0000256" key="5">
    <source>
        <dbReference type="PROSITE-ProRule" id="PRU00309"/>
    </source>
</evidence>
<dbReference type="GO" id="GO:0003677">
    <property type="term" value="F:DNA binding"/>
    <property type="evidence" value="ECO:0007669"/>
    <property type="project" value="UniProtKB-UniRule"/>
</dbReference>
<evidence type="ECO:0000256" key="2">
    <source>
        <dbReference type="ARBA" id="ARBA00022771"/>
    </source>
</evidence>
<dbReference type="Pfam" id="PF05485">
    <property type="entry name" value="THAP"/>
    <property type="match status" value="1"/>
</dbReference>
<evidence type="ECO:0000256" key="1">
    <source>
        <dbReference type="ARBA" id="ARBA00022723"/>
    </source>
</evidence>
<evidence type="ECO:0000256" key="3">
    <source>
        <dbReference type="ARBA" id="ARBA00022833"/>
    </source>
</evidence>
<evidence type="ECO:0000313" key="8">
    <source>
        <dbReference type="Proteomes" id="UP001219518"/>
    </source>
</evidence>
<sequence>MEEILELFLNEHQNIFPIEVCTEEVMADILRSTPVEDDVLVVDWINDGNYVQVLTQNVRKGTELGSEHGVHDTTYHGDDDVIVVDWMINDGQALTQNGSKHGVHDAIHVQDEDVILPAELTDDGGKIKKDDVKANGSTENDCSQSCDESGIITGNVKQVKSGVSKKKCCVLECNSVALALFKFPNVKGMHCTENIKKYGEWIKNIGDRKLLYKSWSTVYNNYYVCEKHFEDDCFSDISRTRIEKGAIPTKFNCASLSDNDIAILLGLDFGLCSNEEEEKNLYALKFEMCMNQLDFSSCDGCNEKVLIRGQEKCVHANKCVDFQASNNMDPGEVPSELKDLSFIEEQLISLIHPVSSVFKLKGLQFGYSGNVINFSQDVSSFAKKLPHKVEELPSVLLLKYQDEKTNAKYFSVRADKVVKALQWLKVNNKFYYDVKICEENVRLLPENDSVYDRLHAGNIGTSVEPSMFKEDVNGQENDTPQHEDIEATSNYLYETGVPSCIPCTTEEQVQSTILDWPARDEQYAY</sequence>
<gene>
    <name evidence="7" type="ORF">KUF71_014274</name>
</gene>
<dbReference type="InterPro" id="IPR046700">
    <property type="entry name" value="DUF6570"/>
</dbReference>
<dbReference type="SMART" id="SM00980">
    <property type="entry name" value="THAP"/>
    <property type="match status" value="1"/>
</dbReference>
<evidence type="ECO:0000259" key="6">
    <source>
        <dbReference type="PROSITE" id="PS50950"/>
    </source>
</evidence>
<comment type="caution">
    <text evidence="7">The sequence shown here is derived from an EMBL/GenBank/DDBJ whole genome shotgun (WGS) entry which is preliminary data.</text>
</comment>
<keyword evidence="4 5" id="KW-0238">DNA-binding</keyword>
<reference evidence="7" key="1">
    <citation type="submission" date="2021-07" db="EMBL/GenBank/DDBJ databases">
        <authorList>
            <person name="Catto M.A."/>
            <person name="Jacobson A."/>
            <person name="Kennedy G."/>
            <person name="Labadie P."/>
            <person name="Hunt B.G."/>
            <person name="Srinivasan R."/>
        </authorList>
    </citation>
    <scope>NUCLEOTIDE SEQUENCE</scope>
    <source>
        <strain evidence="7">PL_HMW_Pooled</strain>
        <tissue evidence="7">Head</tissue>
    </source>
</reference>
<organism evidence="7 8">
    <name type="scientific">Frankliniella fusca</name>
    <dbReference type="NCBI Taxonomy" id="407009"/>
    <lineage>
        <taxon>Eukaryota</taxon>
        <taxon>Metazoa</taxon>
        <taxon>Ecdysozoa</taxon>
        <taxon>Arthropoda</taxon>
        <taxon>Hexapoda</taxon>
        <taxon>Insecta</taxon>
        <taxon>Pterygota</taxon>
        <taxon>Neoptera</taxon>
        <taxon>Paraneoptera</taxon>
        <taxon>Thysanoptera</taxon>
        <taxon>Terebrantia</taxon>
        <taxon>Thripoidea</taxon>
        <taxon>Thripidae</taxon>
        <taxon>Frankliniella</taxon>
    </lineage>
</organism>
<dbReference type="EMBL" id="JAHWGI010001242">
    <property type="protein sequence ID" value="KAK3926025.1"/>
    <property type="molecule type" value="Genomic_DNA"/>
</dbReference>